<name>A0A379G784_9GAMM</name>
<gene>
    <name evidence="1" type="primary">kynA</name>
    <name evidence="1" type="ORF">NCTC12026_03260</name>
</gene>
<dbReference type="PANTHER" id="PTHR10138">
    <property type="entry name" value="TRYPTOPHAN 2,3-DIOXYGENASE"/>
    <property type="match status" value="1"/>
</dbReference>
<dbReference type="GO" id="GO:0046872">
    <property type="term" value="F:metal ion binding"/>
    <property type="evidence" value="ECO:0007669"/>
    <property type="project" value="InterPro"/>
</dbReference>
<dbReference type="Gene3D" id="1.20.58.480">
    <property type="match status" value="1"/>
</dbReference>
<dbReference type="GO" id="GO:0020037">
    <property type="term" value="F:heme binding"/>
    <property type="evidence" value="ECO:0007669"/>
    <property type="project" value="InterPro"/>
</dbReference>
<evidence type="ECO:0000313" key="1">
    <source>
        <dbReference type="EMBL" id="SUC36817.1"/>
    </source>
</evidence>
<dbReference type="AlphaFoldDB" id="A0A379G784"/>
<dbReference type="OrthoDB" id="9776847at2"/>
<dbReference type="RefSeq" id="WP_115164699.1">
    <property type="nucleotide sequence ID" value="NZ_UGUA01000002.1"/>
</dbReference>
<keyword evidence="1" id="KW-0560">Oxidoreductase</keyword>
<evidence type="ECO:0000313" key="2">
    <source>
        <dbReference type="Proteomes" id="UP000255129"/>
    </source>
</evidence>
<keyword evidence="1" id="KW-0223">Dioxygenase</keyword>
<dbReference type="GO" id="GO:0019442">
    <property type="term" value="P:L-tryptophan catabolic process to acetyl-CoA"/>
    <property type="evidence" value="ECO:0007669"/>
    <property type="project" value="TreeGrafter"/>
</dbReference>
<protein>
    <submittedName>
        <fullName evidence="1">Tryptophan 2,3-dioxygenase</fullName>
        <ecNumber evidence="1">1.13.11.11</ecNumber>
    </submittedName>
</protein>
<dbReference type="Pfam" id="PF03301">
    <property type="entry name" value="Trp_dioxygenase"/>
    <property type="match status" value="1"/>
</dbReference>
<dbReference type="EMBL" id="UGUA01000002">
    <property type="protein sequence ID" value="SUC36817.1"/>
    <property type="molecule type" value="Genomic_DNA"/>
</dbReference>
<dbReference type="GO" id="GO:0019441">
    <property type="term" value="P:L-tryptophan catabolic process to kynurenine"/>
    <property type="evidence" value="ECO:0007669"/>
    <property type="project" value="InterPro"/>
</dbReference>
<sequence length="233" mass="27305">MNKNKDYSKSLLSGDGNNDYEKYIKSKILLSLQKNSEQWLDRDELLFQITHQSTELWLKLHNEELKEALNQLKDMKLSKVIALVTRALECIRLIIGQLEILTFMTPWDFLKIRPAFGNGSGMESPGWKNLGIQGRFLAEQFEQYIKENEIDLIQIYIHQAHSELYNLCEILVQWDDMISTWRVRHYKIAVRTLGNGSIGTKGDNLDKLSEKLNIKYFPRLWELRARLTEISTN</sequence>
<proteinExistence type="predicted"/>
<dbReference type="SUPFAM" id="SSF140959">
    <property type="entry name" value="Indolic compounds 2,3-dioxygenase-like"/>
    <property type="match status" value="1"/>
</dbReference>
<dbReference type="EC" id="1.13.11.11" evidence="1"/>
<accession>A0A379G784</accession>
<dbReference type="PANTHER" id="PTHR10138:SF0">
    <property type="entry name" value="TRYPTOPHAN 2,3-DIOXYGENASE"/>
    <property type="match status" value="1"/>
</dbReference>
<reference evidence="1 2" key="1">
    <citation type="submission" date="2018-06" db="EMBL/GenBank/DDBJ databases">
        <authorList>
            <consortium name="Pathogen Informatics"/>
            <person name="Doyle S."/>
        </authorList>
    </citation>
    <scope>NUCLEOTIDE SEQUENCE [LARGE SCALE GENOMIC DNA]</scope>
    <source>
        <strain evidence="1 2">NCTC12026</strain>
    </source>
</reference>
<dbReference type="GO" id="GO:0004833">
    <property type="term" value="F:L-tryptophan 2,3-dioxygenase activity"/>
    <property type="evidence" value="ECO:0007669"/>
    <property type="project" value="UniProtKB-EC"/>
</dbReference>
<dbReference type="Proteomes" id="UP000255129">
    <property type="component" value="Unassembled WGS sequence"/>
</dbReference>
<dbReference type="InterPro" id="IPR004981">
    <property type="entry name" value="Trp_2_3_dOase"/>
</dbReference>
<dbReference type="InterPro" id="IPR037217">
    <property type="entry name" value="Trp/Indoleamine_2_3_dOase-like"/>
</dbReference>
<organism evidence="1 2">
    <name type="scientific">Providencia rustigianii</name>
    <dbReference type="NCBI Taxonomy" id="158850"/>
    <lineage>
        <taxon>Bacteria</taxon>
        <taxon>Pseudomonadati</taxon>
        <taxon>Pseudomonadota</taxon>
        <taxon>Gammaproteobacteria</taxon>
        <taxon>Enterobacterales</taxon>
        <taxon>Morganellaceae</taxon>
        <taxon>Providencia</taxon>
    </lineage>
</organism>